<evidence type="ECO:0000256" key="4">
    <source>
        <dbReference type="ARBA" id="ARBA00022475"/>
    </source>
</evidence>
<feature type="domain" description="CNNM transmembrane" evidence="15">
    <location>
        <begin position="164"/>
        <end position="344"/>
    </location>
</feature>
<keyword evidence="5 11" id="KW-0812">Transmembrane</keyword>
<feature type="signal peptide" evidence="14">
    <location>
        <begin position="1"/>
        <end position="27"/>
    </location>
</feature>
<evidence type="ECO:0000256" key="5">
    <source>
        <dbReference type="ARBA" id="ARBA00022692"/>
    </source>
</evidence>
<dbReference type="InterPro" id="IPR057492">
    <property type="entry name" value="Ig_CNNM1/2/4_N"/>
</dbReference>
<evidence type="ECO:0000256" key="12">
    <source>
        <dbReference type="RuleBase" id="RU369091"/>
    </source>
</evidence>
<evidence type="ECO:0000256" key="6">
    <source>
        <dbReference type="ARBA" id="ARBA00022737"/>
    </source>
</evidence>
<dbReference type="CDD" id="cd04590">
    <property type="entry name" value="CBS_pair_CorC_HlyC_assoc"/>
    <property type="match status" value="1"/>
</dbReference>
<dbReference type="Pfam" id="PF25562">
    <property type="entry name" value="CNBH_CNNM2_C"/>
    <property type="match status" value="1"/>
</dbReference>
<dbReference type="FunFam" id="3.10.580.10:FF:000006">
    <property type="entry name" value="DUF21 and CBS domain protein"/>
    <property type="match status" value="1"/>
</dbReference>
<evidence type="ECO:0000259" key="15">
    <source>
        <dbReference type="PROSITE" id="PS51846"/>
    </source>
</evidence>
<keyword evidence="10 11" id="KW-0472">Membrane</keyword>
<dbReference type="InterPro" id="IPR002550">
    <property type="entry name" value="CNNM"/>
</dbReference>
<dbReference type="SUPFAM" id="SSF54631">
    <property type="entry name" value="CBS-domain pair"/>
    <property type="match status" value="1"/>
</dbReference>
<protein>
    <recommendedName>
        <fullName evidence="12">Metal transporter</fullName>
    </recommendedName>
</protein>
<name>A0A8C2HVI7_CYPCA</name>
<keyword evidence="6" id="KW-0677">Repeat</keyword>
<evidence type="ECO:0000256" key="10">
    <source>
        <dbReference type="ARBA" id="ARBA00023136"/>
    </source>
</evidence>
<comment type="similarity">
    <text evidence="2 12">Belongs to the ACDP family.</text>
</comment>
<dbReference type="Gene3D" id="3.10.580.10">
    <property type="entry name" value="CBS-domain"/>
    <property type="match status" value="1"/>
</dbReference>
<dbReference type="GO" id="GO:0005886">
    <property type="term" value="C:plasma membrane"/>
    <property type="evidence" value="ECO:0007669"/>
    <property type="project" value="UniProtKB-SubCell"/>
</dbReference>
<dbReference type="AlphaFoldDB" id="A0A8C2HVI7"/>
<evidence type="ECO:0000256" key="14">
    <source>
        <dbReference type="SAM" id="SignalP"/>
    </source>
</evidence>
<dbReference type="GO" id="GO:0015095">
    <property type="term" value="F:magnesium ion transmembrane transporter activity"/>
    <property type="evidence" value="ECO:0007669"/>
    <property type="project" value="TreeGrafter"/>
</dbReference>
<keyword evidence="14" id="KW-0732">Signal</keyword>
<organism evidence="16 17">
    <name type="scientific">Cyprinus carpio</name>
    <name type="common">Common carp</name>
    <dbReference type="NCBI Taxonomy" id="7962"/>
    <lineage>
        <taxon>Eukaryota</taxon>
        <taxon>Metazoa</taxon>
        <taxon>Chordata</taxon>
        <taxon>Craniata</taxon>
        <taxon>Vertebrata</taxon>
        <taxon>Euteleostomi</taxon>
        <taxon>Actinopterygii</taxon>
        <taxon>Neopterygii</taxon>
        <taxon>Teleostei</taxon>
        <taxon>Ostariophysi</taxon>
        <taxon>Cypriniformes</taxon>
        <taxon>Cyprinidae</taxon>
        <taxon>Cyprininae</taxon>
        <taxon>Cyprinus</taxon>
    </lineage>
</organism>
<evidence type="ECO:0000256" key="3">
    <source>
        <dbReference type="ARBA" id="ARBA00022448"/>
    </source>
</evidence>
<comment type="function">
    <text evidence="12">Metal transporter.</text>
</comment>
<dbReference type="GO" id="GO:0032026">
    <property type="term" value="P:response to magnesium ion"/>
    <property type="evidence" value="ECO:0007669"/>
    <property type="project" value="UniProtKB-ARBA"/>
</dbReference>
<dbReference type="PANTHER" id="PTHR12064">
    <property type="entry name" value="METAL TRANSPORTER CNNM"/>
    <property type="match status" value="1"/>
</dbReference>
<feature type="chain" id="PRO_5034086004" description="Metal transporter" evidence="14">
    <location>
        <begin position="28"/>
        <end position="677"/>
    </location>
</feature>
<dbReference type="InterPro" id="IPR044751">
    <property type="entry name" value="Ion_transp-like_CBS"/>
</dbReference>
<dbReference type="Pfam" id="PF01595">
    <property type="entry name" value="CNNM"/>
    <property type="match status" value="1"/>
</dbReference>
<feature type="transmembrane region" description="Helical" evidence="12">
    <location>
        <begin position="168"/>
        <end position="192"/>
    </location>
</feature>
<keyword evidence="3" id="KW-0813">Transport</keyword>
<dbReference type="PROSITE" id="PS51846">
    <property type="entry name" value="CNNM"/>
    <property type="match status" value="1"/>
</dbReference>
<evidence type="ECO:0000313" key="17">
    <source>
        <dbReference type="Proteomes" id="UP000694701"/>
    </source>
</evidence>
<evidence type="ECO:0000256" key="7">
    <source>
        <dbReference type="ARBA" id="ARBA00022989"/>
    </source>
</evidence>
<dbReference type="InterPro" id="IPR045095">
    <property type="entry name" value="ACDP"/>
</dbReference>
<feature type="transmembrane region" description="Helical" evidence="12">
    <location>
        <begin position="284"/>
        <end position="304"/>
    </location>
</feature>
<reference evidence="16" key="1">
    <citation type="submission" date="2025-08" db="UniProtKB">
        <authorList>
            <consortium name="Ensembl"/>
        </authorList>
    </citation>
    <scope>IDENTIFICATION</scope>
</reference>
<accession>A0A8C2HVI7</accession>
<evidence type="ECO:0000256" key="9">
    <source>
        <dbReference type="ARBA" id="ARBA00023122"/>
    </source>
</evidence>
<evidence type="ECO:0000313" key="16">
    <source>
        <dbReference type="Ensembl" id="ENSCCRP00020070514.1"/>
    </source>
</evidence>
<dbReference type="Ensembl" id="ENSCCRT00020077468.1">
    <property type="protein sequence ID" value="ENSCCRP00020070514.1"/>
    <property type="gene ID" value="ENSCCRG00020032915.1"/>
</dbReference>
<evidence type="ECO:0000256" key="2">
    <source>
        <dbReference type="ARBA" id="ARBA00010484"/>
    </source>
</evidence>
<feature type="region of interest" description="Disordered" evidence="13">
    <location>
        <begin position="634"/>
        <end position="677"/>
    </location>
</feature>
<sequence>MAPERSRKGSTLTLLLIFWSRFSASRAQSSGSDTRILGMRLERSDKPASTSHDGIIQVTEESDIQLRFYGLQISIDTWERIRFVEQSEEMNSTCADFTKDISIRTNMTVHGQGTSGVLGLRIKPLRKSESRRDYALCVRSSPDGKWSLLGENDGKLRVVEEKRYLLPVWLQVIIISCLLALSGMFSGLNLGLMALDPMELRIVQSSGTEKEKKYASKIEPIRRKGNYLLCSLLLGNVLVNTTLTILIDDLIGSGLAAVVASTIGIVIFGEIVPQALCSRHGLAVGANTILLTKFFMLLTFPLSFPISKLLDCVLGQEIGTVYNREKLVEMLKVTAPYNDLVKEEMNMIQGALELRTKTVEGIMTPLSDCFMINSDTVLDFNTMSEIMEKGYTRIPVYEGEQSNIVDILLVKDLAFVDPDDCTTLKTVTRFYNHPVHFVFHDTKLDCMLEEFKKGEVQLFFVIQKHSVSLKGFDLSVCVSSEVNLFSPSQISEKVLLRILKHPDVIQEIKFNENNKKSAHHYLYLRGRAVDFFILILQGRVEVEAGSENMKFETGPFSFYGVMALSLRSPPHIGGLNRSVSLSYTDHSEPQSISSTQPAYTPDFNVRALADLQFVKITRSQYQHGLMVSRLDSSPQCLDGGHGPADDSTTSALHPSSEHTDEMTSLLNEQNSRTQDHS</sequence>
<dbReference type="Proteomes" id="UP000694701">
    <property type="component" value="Unplaced"/>
</dbReference>
<dbReference type="GO" id="GO:0010960">
    <property type="term" value="P:magnesium ion homeostasis"/>
    <property type="evidence" value="ECO:0007669"/>
    <property type="project" value="InterPro"/>
</dbReference>
<evidence type="ECO:0000256" key="13">
    <source>
        <dbReference type="SAM" id="MobiDB-lite"/>
    </source>
</evidence>
<evidence type="ECO:0000256" key="8">
    <source>
        <dbReference type="ARBA" id="ARBA00023065"/>
    </source>
</evidence>
<evidence type="ECO:0000256" key="1">
    <source>
        <dbReference type="ARBA" id="ARBA00004651"/>
    </source>
</evidence>
<feature type="transmembrane region" description="Helical" evidence="12">
    <location>
        <begin position="253"/>
        <end position="272"/>
    </location>
</feature>
<feature type="compositionally biased region" description="Polar residues" evidence="13">
    <location>
        <begin position="662"/>
        <end position="677"/>
    </location>
</feature>
<dbReference type="InterPro" id="IPR046342">
    <property type="entry name" value="CBS_dom_sf"/>
</dbReference>
<dbReference type="PANTHER" id="PTHR12064:SF26">
    <property type="entry name" value="METAL TRANSPORTER CNNM4"/>
    <property type="match status" value="1"/>
</dbReference>
<keyword evidence="8" id="KW-0406">Ion transport</keyword>
<comment type="subcellular location">
    <subcellularLocation>
        <location evidence="1 12">Cell membrane</location>
        <topology evidence="1 12">Multi-pass membrane protein</topology>
    </subcellularLocation>
</comment>
<dbReference type="GO" id="GO:0008340">
    <property type="term" value="P:determination of adult lifespan"/>
    <property type="evidence" value="ECO:0007669"/>
    <property type="project" value="UniProtKB-ARBA"/>
</dbReference>
<proteinExistence type="inferred from homology"/>
<keyword evidence="9" id="KW-0129">CBS domain</keyword>
<dbReference type="GO" id="GO:1905941">
    <property type="term" value="P:positive regulation of gonad development"/>
    <property type="evidence" value="ECO:0007669"/>
    <property type="project" value="UniProtKB-ARBA"/>
</dbReference>
<keyword evidence="4" id="KW-1003">Cell membrane</keyword>
<dbReference type="GO" id="GO:0015081">
    <property type="term" value="F:sodium ion transmembrane transporter activity"/>
    <property type="evidence" value="ECO:0007669"/>
    <property type="project" value="TreeGrafter"/>
</dbReference>
<dbReference type="Pfam" id="PF25511">
    <property type="entry name" value="Ig_CNNM4_N"/>
    <property type="match status" value="1"/>
</dbReference>
<keyword evidence="7 11" id="KW-1133">Transmembrane helix</keyword>
<dbReference type="GO" id="GO:0040018">
    <property type="term" value="P:positive regulation of multicellular organism growth"/>
    <property type="evidence" value="ECO:0007669"/>
    <property type="project" value="UniProtKB-ARBA"/>
</dbReference>
<feature type="transmembrane region" description="Helical" evidence="12">
    <location>
        <begin position="227"/>
        <end position="247"/>
    </location>
</feature>
<evidence type="ECO:0000256" key="11">
    <source>
        <dbReference type="PROSITE-ProRule" id="PRU01193"/>
    </source>
</evidence>